<evidence type="ECO:0000313" key="1">
    <source>
        <dbReference type="EMBL" id="CAA9243855.1"/>
    </source>
</evidence>
<dbReference type="AlphaFoldDB" id="A0A6J4I7W9"/>
<gene>
    <name evidence="1" type="ORF">AVDCRST_MAG83-2119</name>
</gene>
<dbReference type="RefSeq" id="WP_294567698.1">
    <property type="nucleotide sequence ID" value="NZ_CADCTE010000101.1"/>
</dbReference>
<dbReference type="InterPro" id="IPR045423">
    <property type="entry name" value="DUF6510"/>
</dbReference>
<sequence>MDSADQHPHDHDHLDGNALAGALEQFMVDLTSARCTCAHCGSSSALGAALLYTHAPGMVLRCPTCTSVLLCLSDQEGRQVLTVDGIRQFAVTSR</sequence>
<dbReference type="EMBL" id="CADCTE010000101">
    <property type="protein sequence ID" value="CAA9243855.1"/>
    <property type="molecule type" value="Genomic_DNA"/>
</dbReference>
<reference evidence="1" key="1">
    <citation type="submission" date="2020-02" db="EMBL/GenBank/DDBJ databases">
        <authorList>
            <person name="Meier V. D."/>
        </authorList>
    </citation>
    <scope>NUCLEOTIDE SEQUENCE</scope>
    <source>
        <strain evidence="1">AVDCRST_MAG83</strain>
    </source>
</reference>
<accession>A0A6J4I7W9</accession>
<dbReference type="Pfam" id="PF20120">
    <property type="entry name" value="DUF6510"/>
    <property type="match status" value="1"/>
</dbReference>
<name>A0A6J4I7W9_9MICC</name>
<proteinExistence type="predicted"/>
<organism evidence="1">
    <name type="scientific">uncultured Arthrobacter sp</name>
    <dbReference type="NCBI Taxonomy" id="114050"/>
    <lineage>
        <taxon>Bacteria</taxon>
        <taxon>Bacillati</taxon>
        <taxon>Actinomycetota</taxon>
        <taxon>Actinomycetes</taxon>
        <taxon>Micrococcales</taxon>
        <taxon>Micrococcaceae</taxon>
        <taxon>Arthrobacter</taxon>
        <taxon>environmental samples</taxon>
    </lineage>
</organism>
<protein>
    <submittedName>
        <fullName evidence="1">Uncharacterized protein</fullName>
    </submittedName>
</protein>